<sequence>MNVECLRIDLWLNITKHSELPNKPMNSKAMDIHRGKLGSKNALKAFLVEISSMFTRASGTKFFLFEENIFFDIINEVEIQLFKLRSESFSIEAQLNYLIQNSKLTKMIVNKENKLKIQNGKISSKQILLRFFKY</sequence>
<name>A0A3M7P6Y2_BRAPC</name>
<dbReference type="AlphaFoldDB" id="A0A3M7P6Y2"/>
<gene>
    <name evidence="1" type="ORF">BpHYR1_043476</name>
</gene>
<evidence type="ECO:0000313" key="1">
    <source>
        <dbReference type="EMBL" id="RMZ94560.1"/>
    </source>
</evidence>
<protein>
    <submittedName>
        <fullName evidence="1">Uncharacterized protein</fullName>
    </submittedName>
</protein>
<reference evidence="1 2" key="1">
    <citation type="journal article" date="2018" name="Sci. Rep.">
        <title>Genomic signatures of local adaptation to the degree of environmental predictability in rotifers.</title>
        <authorList>
            <person name="Franch-Gras L."/>
            <person name="Hahn C."/>
            <person name="Garcia-Roger E.M."/>
            <person name="Carmona M.J."/>
            <person name="Serra M."/>
            <person name="Gomez A."/>
        </authorList>
    </citation>
    <scope>NUCLEOTIDE SEQUENCE [LARGE SCALE GENOMIC DNA]</scope>
    <source>
        <strain evidence="1">HYR1</strain>
    </source>
</reference>
<dbReference type="EMBL" id="REGN01012966">
    <property type="protein sequence ID" value="RMZ94560.1"/>
    <property type="molecule type" value="Genomic_DNA"/>
</dbReference>
<keyword evidence="2" id="KW-1185">Reference proteome</keyword>
<evidence type="ECO:0000313" key="2">
    <source>
        <dbReference type="Proteomes" id="UP000276133"/>
    </source>
</evidence>
<accession>A0A3M7P6Y2</accession>
<organism evidence="1 2">
    <name type="scientific">Brachionus plicatilis</name>
    <name type="common">Marine rotifer</name>
    <name type="synonym">Brachionus muelleri</name>
    <dbReference type="NCBI Taxonomy" id="10195"/>
    <lineage>
        <taxon>Eukaryota</taxon>
        <taxon>Metazoa</taxon>
        <taxon>Spiralia</taxon>
        <taxon>Gnathifera</taxon>
        <taxon>Rotifera</taxon>
        <taxon>Eurotatoria</taxon>
        <taxon>Monogononta</taxon>
        <taxon>Pseudotrocha</taxon>
        <taxon>Ploima</taxon>
        <taxon>Brachionidae</taxon>
        <taxon>Brachionus</taxon>
    </lineage>
</organism>
<comment type="caution">
    <text evidence="1">The sequence shown here is derived from an EMBL/GenBank/DDBJ whole genome shotgun (WGS) entry which is preliminary data.</text>
</comment>
<proteinExistence type="predicted"/>
<dbReference type="Proteomes" id="UP000276133">
    <property type="component" value="Unassembled WGS sequence"/>
</dbReference>